<feature type="transmembrane region" description="Helical" evidence="2">
    <location>
        <begin position="155"/>
        <end position="175"/>
    </location>
</feature>
<keyword evidence="5" id="KW-1185">Reference proteome</keyword>
<evidence type="ECO:0000256" key="1">
    <source>
        <dbReference type="SAM" id="MobiDB-lite"/>
    </source>
</evidence>
<feature type="transmembrane region" description="Helical" evidence="2">
    <location>
        <begin position="127"/>
        <end position="149"/>
    </location>
</feature>
<feature type="transmembrane region" description="Helical" evidence="2">
    <location>
        <begin position="290"/>
        <end position="315"/>
    </location>
</feature>
<protein>
    <recommendedName>
        <fullName evidence="3">DUF7973 domain-containing protein</fullName>
    </recommendedName>
</protein>
<dbReference type="RefSeq" id="WP_247414487.1">
    <property type="nucleotide sequence ID" value="NZ_JALLGW010000001.1"/>
</dbReference>
<keyword evidence="2" id="KW-1133">Transmembrane helix</keyword>
<feature type="transmembrane region" description="Helical" evidence="2">
    <location>
        <begin position="15"/>
        <end position="46"/>
    </location>
</feature>
<feature type="transmembrane region" description="Helical" evidence="2">
    <location>
        <begin position="232"/>
        <end position="251"/>
    </location>
</feature>
<feature type="transmembrane region" description="Helical" evidence="2">
    <location>
        <begin position="335"/>
        <end position="354"/>
    </location>
</feature>
<dbReference type="Proteomes" id="UP001596099">
    <property type="component" value="Unassembled WGS sequence"/>
</dbReference>
<dbReference type="EMBL" id="JBHSQH010000001">
    <property type="protein sequence ID" value="MFC5971597.1"/>
    <property type="molecule type" value="Genomic_DNA"/>
</dbReference>
<evidence type="ECO:0000313" key="5">
    <source>
        <dbReference type="Proteomes" id="UP001596099"/>
    </source>
</evidence>
<dbReference type="Pfam" id="PF25928">
    <property type="entry name" value="DUF7973"/>
    <property type="match status" value="1"/>
</dbReference>
<dbReference type="InterPro" id="IPR058279">
    <property type="entry name" value="DUF7973"/>
</dbReference>
<comment type="caution">
    <text evidence="4">The sequence shown here is derived from an EMBL/GenBank/DDBJ whole genome shotgun (WGS) entry which is preliminary data.</text>
</comment>
<reference evidence="4 5" key="1">
    <citation type="journal article" date="2019" name="Int. J. Syst. Evol. Microbiol.">
        <title>The Global Catalogue of Microorganisms (GCM) 10K type strain sequencing project: providing services to taxonomists for standard genome sequencing and annotation.</title>
        <authorList>
            <consortium name="The Broad Institute Genomics Platform"/>
            <consortium name="The Broad Institute Genome Sequencing Center for Infectious Disease"/>
            <person name="Wu L."/>
            <person name="Ma J."/>
        </authorList>
    </citation>
    <scope>NUCLEOTIDE SEQUENCE [LARGE SCALE GENOMIC DNA]</scope>
    <source>
        <strain evidence="4 5">CGMCC 1.12543</strain>
    </source>
</reference>
<keyword evidence="2" id="KW-0472">Membrane</keyword>
<evidence type="ECO:0000259" key="3">
    <source>
        <dbReference type="Pfam" id="PF25928"/>
    </source>
</evidence>
<gene>
    <name evidence="4" type="ORF">ACFPYI_09665</name>
</gene>
<keyword evidence="2" id="KW-0812">Transmembrane</keyword>
<feature type="region of interest" description="Disordered" evidence="1">
    <location>
        <begin position="193"/>
        <end position="218"/>
    </location>
</feature>
<dbReference type="AlphaFoldDB" id="A0ABD5RML6"/>
<evidence type="ECO:0000313" key="4">
    <source>
        <dbReference type="EMBL" id="MFC5971597.1"/>
    </source>
</evidence>
<feature type="transmembrane region" description="Helical" evidence="2">
    <location>
        <begin position="257"/>
        <end position="278"/>
    </location>
</feature>
<proteinExistence type="predicted"/>
<evidence type="ECO:0000256" key="2">
    <source>
        <dbReference type="SAM" id="Phobius"/>
    </source>
</evidence>
<feature type="compositionally biased region" description="Low complexity" evidence="1">
    <location>
        <begin position="199"/>
        <end position="212"/>
    </location>
</feature>
<feature type="domain" description="DUF7973" evidence="3">
    <location>
        <begin position="15"/>
        <end position="362"/>
    </location>
</feature>
<name>A0ABD5RML6_9EURY</name>
<organism evidence="4 5">
    <name type="scientific">Halomarina salina</name>
    <dbReference type="NCBI Taxonomy" id="1872699"/>
    <lineage>
        <taxon>Archaea</taxon>
        <taxon>Methanobacteriati</taxon>
        <taxon>Methanobacteriota</taxon>
        <taxon>Stenosarchaea group</taxon>
        <taxon>Halobacteria</taxon>
        <taxon>Halobacteriales</taxon>
        <taxon>Natronomonadaceae</taxon>
        <taxon>Halomarina</taxon>
    </lineage>
</organism>
<accession>A0ABD5RML6</accession>
<sequence>MVVELQILGIESTEWLILIIAAFGGGAFGAALGALPAFCFTGFMVIAGEALNVLQEFLAETAGLDPGTATAGITATLGFGPVFGPHISFAGGVAAAAYASKRGYMAEGFDYHLAKDIAQALGTKPDVLAVGGLFGIFGLVCRQALVAFAAPIDQIAITVVISAFLARLVFGYPLVGKVGGSGYFDMTPFEQGQTRTVSDTDGPTPATDGGTAEEATEQRMATEPWLPFQYKWANVAMIGLVAGILGAFIAYETGSAFLGFGISAATLTFLALGTEVPVTHHITLVASTATLSVLAWGPIAAIVVGTAFGIVSALSGEVLQRLFYAHGDTHVDPPAFAIAVNTFVIAALAMLGVFPDSAWVTTL</sequence>